<dbReference type="Pfam" id="PF00024">
    <property type="entry name" value="PAN_1"/>
    <property type="match status" value="1"/>
</dbReference>
<name>A0A814W9Q4_9BILA</name>
<dbReference type="Proteomes" id="UP000663868">
    <property type="component" value="Unassembled WGS sequence"/>
</dbReference>
<evidence type="ECO:0000313" key="4">
    <source>
        <dbReference type="EMBL" id="CAF3968414.1"/>
    </source>
</evidence>
<organism evidence="3 5">
    <name type="scientific">Adineta steineri</name>
    <dbReference type="NCBI Taxonomy" id="433720"/>
    <lineage>
        <taxon>Eukaryota</taxon>
        <taxon>Metazoa</taxon>
        <taxon>Spiralia</taxon>
        <taxon>Gnathifera</taxon>
        <taxon>Rotifera</taxon>
        <taxon>Eurotatoria</taxon>
        <taxon>Bdelloidea</taxon>
        <taxon>Adinetida</taxon>
        <taxon>Adinetidae</taxon>
        <taxon>Adineta</taxon>
    </lineage>
</organism>
<accession>A0A814W9Q4</accession>
<gene>
    <name evidence="3" type="ORF">IZO911_LOCUS28512</name>
    <name evidence="4" type="ORF">KXQ929_LOCUS26624</name>
</gene>
<feature type="signal peptide" evidence="1">
    <location>
        <begin position="1"/>
        <end position="25"/>
    </location>
</feature>
<evidence type="ECO:0000313" key="5">
    <source>
        <dbReference type="Proteomes" id="UP000663860"/>
    </source>
</evidence>
<sequence>MAFIRFLFWLLFFLIEQIPTQDIRSFEMSIMTGWQLQCANTTCLPFIIIRESDIYNCQRACLAQINCQAASFQQSTSTCELYGSLTNYNSYMSAHTDIVTMIVNPETRIPSG</sequence>
<evidence type="ECO:0000313" key="3">
    <source>
        <dbReference type="EMBL" id="CAF1199352.1"/>
    </source>
</evidence>
<comment type="caution">
    <text evidence="3">The sequence shown here is derived from an EMBL/GenBank/DDBJ whole genome shotgun (WGS) entry which is preliminary data.</text>
</comment>
<keyword evidence="1" id="KW-0732">Signal</keyword>
<dbReference type="EMBL" id="CAJOBB010002433">
    <property type="protein sequence ID" value="CAF3968414.1"/>
    <property type="molecule type" value="Genomic_DNA"/>
</dbReference>
<evidence type="ECO:0000256" key="1">
    <source>
        <dbReference type="SAM" id="SignalP"/>
    </source>
</evidence>
<dbReference type="AlphaFoldDB" id="A0A814W9Q4"/>
<dbReference type="EMBL" id="CAJNOE010000406">
    <property type="protein sequence ID" value="CAF1199352.1"/>
    <property type="molecule type" value="Genomic_DNA"/>
</dbReference>
<feature type="domain" description="Apple" evidence="2">
    <location>
        <begin position="52"/>
        <end position="92"/>
    </location>
</feature>
<dbReference type="Gene3D" id="3.50.4.10">
    <property type="entry name" value="Hepatocyte Growth Factor"/>
    <property type="match status" value="1"/>
</dbReference>
<dbReference type="InterPro" id="IPR003609">
    <property type="entry name" value="Pan_app"/>
</dbReference>
<reference evidence="3" key="1">
    <citation type="submission" date="2021-02" db="EMBL/GenBank/DDBJ databases">
        <authorList>
            <person name="Nowell W R."/>
        </authorList>
    </citation>
    <scope>NUCLEOTIDE SEQUENCE</scope>
</reference>
<dbReference type="Proteomes" id="UP000663860">
    <property type="component" value="Unassembled WGS sequence"/>
</dbReference>
<feature type="chain" id="PRO_5036226297" description="Apple domain-containing protein" evidence="1">
    <location>
        <begin position="26"/>
        <end position="112"/>
    </location>
</feature>
<protein>
    <recommendedName>
        <fullName evidence="2">Apple domain-containing protein</fullName>
    </recommendedName>
</protein>
<evidence type="ECO:0000259" key="2">
    <source>
        <dbReference type="Pfam" id="PF00024"/>
    </source>
</evidence>
<proteinExistence type="predicted"/>